<protein>
    <recommendedName>
        <fullName evidence="3">Transposase</fullName>
    </recommendedName>
</protein>
<evidence type="ECO:0008006" key="3">
    <source>
        <dbReference type="Google" id="ProtNLM"/>
    </source>
</evidence>
<keyword evidence="2" id="KW-1185">Reference proteome</keyword>
<accession>A0ABU4W3U0</accession>
<gene>
    <name evidence="1" type="ORF">RMS29_24670</name>
</gene>
<dbReference type="EMBL" id="JAVRAD010000017">
    <property type="protein sequence ID" value="MDX8332406.1"/>
    <property type="molecule type" value="Genomic_DNA"/>
</dbReference>
<reference evidence="1" key="1">
    <citation type="journal article" date="2023" name="Phytobiomes J">
        <title>Deciphering the key players within the bacterial microbiota associated with aerial crown gall tumors on rhododendron: Insights into the gallobiome.</title>
        <authorList>
            <person name="Kuzmanovic N."/>
            <person name="Nesme J."/>
            <person name="Wolf J."/>
            <person name="Neumann-Schaal M."/>
            <person name="Petersen J."/>
            <person name="Fernandez-Gnecco G."/>
            <person name="Sproeer C."/>
            <person name="Bunk B."/>
            <person name="Overmann J."/>
            <person name="Sorensen S.J."/>
            <person name="Idczak E."/>
            <person name="Smalla K."/>
        </authorList>
    </citation>
    <scope>NUCLEOTIDE SEQUENCE [LARGE SCALE GENOMIC DNA]</scope>
    <source>
        <strain evidence="1">Rho-14.1</strain>
    </source>
</reference>
<sequence>MIGLSQVIVPKPPGAVERPVGDHIARQNKKRPTLGLQALETFIRNLVVETTKRHSRPKPVVNELVRLKVFERRVRNKHIEVEAEAEARSLLDEVTFDDSCALKKPARPPRTSGIKLYASDIDVPAKE</sequence>
<dbReference type="Proteomes" id="UP001277561">
    <property type="component" value="Unassembled WGS sequence"/>
</dbReference>
<evidence type="ECO:0000313" key="1">
    <source>
        <dbReference type="EMBL" id="MDX8332406.1"/>
    </source>
</evidence>
<organism evidence="1 2">
    <name type="scientific">Agrobacterium rosae</name>
    <dbReference type="NCBI Taxonomy" id="1972867"/>
    <lineage>
        <taxon>Bacteria</taxon>
        <taxon>Pseudomonadati</taxon>
        <taxon>Pseudomonadota</taxon>
        <taxon>Alphaproteobacteria</taxon>
        <taxon>Hyphomicrobiales</taxon>
        <taxon>Rhizobiaceae</taxon>
        <taxon>Rhizobium/Agrobacterium group</taxon>
        <taxon>Agrobacterium</taxon>
    </lineage>
</organism>
<proteinExistence type="predicted"/>
<name>A0ABU4W3U0_9HYPH</name>
<comment type="caution">
    <text evidence="1">The sequence shown here is derived from an EMBL/GenBank/DDBJ whole genome shotgun (WGS) entry which is preliminary data.</text>
</comment>
<evidence type="ECO:0000313" key="2">
    <source>
        <dbReference type="Proteomes" id="UP001277561"/>
    </source>
</evidence>